<evidence type="ECO:0000313" key="2">
    <source>
        <dbReference type="Proteomes" id="UP000886725"/>
    </source>
</evidence>
<reference evidence="1" key="2">
    <citation type="journal article" date="2021" name="PeerJ">
        <title>Extensive microbial diversity within the chicken gut microbiome revealed by metagenomics and culture.</title>
        <authorList>
            <person name="Gilroy R."/>
            <person name="Ravi A."/>
            <person name="Getino M."/>
            <person name="Pursley I."/>
            <person name="Horton D.L."/>
            <person name="Alikhan N.F."/>
            <person name="Baker D."/>
            <person name="Gharbi K."/>
            <person name="Hall N."/>
            <person name="Watson M."/>
            <person name="Adriaenssens E.M."/>
            <person name="Foster-Nyarko E."/>
            <person name="Jarju S."/>
            <person name="Secka A."/>
            <person name="Antonio M."/>
            <person name="Oren A."/>
            <person name="Chaudhuri R.R."/>
            <person name="La Ragione R."/>
            <person name="Hildebrand F."/>
            <person name="Pallen M.J."/>
        </authorList>
    </citation>
    <scope>NUCLEOTIDE SEQUENCE</scope>
    <source>
        <strain evidence="1">CHK165-10780</strain>
    </source>
</reference>
<dbReference type="EMBL" id="DVFU01000099">
    <property type="protein sequence ID" value="HIQ65110.1"/>
    <property type="molecule type" value="Genomic_DNA"/>
</dbReference>
<dbReference type="Proteomes" id="UP000886725">
    <property type="component" value="Unassembled WGS sequence"/>
</dbReference>
<protein>
    <submittedName>
        <fullName evidence="1">Uncharacterized protein</fullName>
    </submittedName>
</protein>
<comment type="caution">
    <text evidence="1">The sequence shown here is derived from an EMBL/GenBank/DDBJ whole genome shotgun (WGS) entry which is preliminary data.</text>
</comment>
<accession>A0A9D0Z083</accession>
<dbReference type="AlphaFoldDB" id="A0A9D0Z083"/>
<organism evidence="1 2">
    <name type="scientific">Candidatus Faecenecus gallistercoris</name>
    <dbReference type="NCBI Taxonomy" id="2840793"/>
    <lineage>
        <taxon>Bacteria</taxon>
        <taxon>Bacillati</taxon>
        <taxon>Bacillota</taxon>
        <taxon>Bacillota incertae sedis</taxon>
        <taxon>Candidatus Faecenecus</taxon>
    </lineage>
</organism>
<proteinExistence type="predicted"/>
<gene>
    <name evidence="1" type="ORF">IAC85_05160</name>
</gene>
<reference evidence="1" key="1">
    <citation type="submission" date="2020-10" db="EMBL/GenBank/DDBJ databases">
        <authorList>
            <person name="Gilroy R."/>
        </authorList>
    </citation>
    <scope>NUCLEOTIDE SEQUENCE</scope>
    <source>
        <strain evidence="1">CHK165-10780</strain>
    </source>
</reference>
<sequence>MNSSNPNLKTLLSGKNPQEVASQLLMNNTNPIFGNLIKMAQNGDTKGVEEFARNVFKERGRDFDEEFSQFMSNFK</sequence>
<name>A0A9D0Z083_9FIRM</name>
<evidence type="ECO:0000313" key="1">
    <source>
        <dbReference type="EMBL" id="HIQ65110.1"/>
    </source>
</evidence>